<evidence type="ECO:0000313" key="1">
    <source>
        <dbReference type="EMBL" id="QCX01974.1"/>
    </source>
</evidence>
<dbReference type="EMBL" id="CP040710">
    <property type="protein sequence ID" value="QCX01974.1"/>
    <property type="molecule type" value="Genomic_DNA"/>
</dbReference>
<dbReference type="AlphaFoldDB" id="A0A5B7SYU3"/>
<name>A0A5B7SYU3_9FLAO</name>
<proteinExistence type="predicted"/>
<dbReference type="OrthoDB" id="283474at2"/>
<protein>
    <submittedName>
        <fullName evidence="1">DUF3124 domain-containing protein</fullName>
    </submittedName>
</protein>
<dbReference type="RefSeq" id="WP_138854311.1">
    <property type="nucleotide sequence ID" value="NZ_CP040710.1"/>
</dbReference>
<reference evidence="1 2" key="1">
    <citation type="submission" date="2019-05" db="EMBL/GenBank/DDBJ databases">
        <title>Genome sequencing of F202Z8.</title>
        <authorList>
            <person name="Kwon Y.M."/>
        </authorList>
    </citation>
    <scope>NUCLEOTIDE SEQUENCE [LARGE SCALE GENOMIC DNA]</scope>
    <source>
        <strain evidence="1 2">F202Z8</strain>
    </source>
</reference>
<sequence length="183" mass="20202">MKPIFFAISLSILVITFVSCTDKSPNRNAQGQDELESLEIEQPIVKSDIHYNNIIYVPIYSDIYFDDANQKNLLAATLSIRNTSYTDSLYVSKIDYFSTDGTLVKSYIDNPISLRPMASVNYVVATQDDTGGAGANFIVALSSKSTDLMPLVQAIMVGKNGNKGFAFSTDGYSIRQKQKKETP</sequence>
<dbReference type="InterPro" id="IPR021471">
    <property type="entry name" value="DUF3124"/>
</dbReference>
<dbReference type="Pfam" id="PF11322">
    <property type="entry name" value="DUF3124"/>
    <property type="match status" value="1"/>
</dbReference>
<keyword evidence="2" id="KW-1185">Reference proteome</keyword>
<evidence type="ECO:0000313" key="2">
    <source>
        <dbReference type="Proteomes" id="UP000310017"/>
    </source>
</evidence>
<dbReference type="Proteomes" id="UP000310017">
    <property type="component" value="Chromosome"/>
</dbReference>
<dbReference type="KEGG" id="asag:FGM00_18320"/>
<accession>A0A5B7SYU3</accession>
<organism evidence="1 2">
    <name type="scientific">Aggregatimonas sangjinii</name>
    <dbReference type="NCBI Taxonomy" id="2583587"/>
    <lineage>
        <taxon>Bacteria</taxon>
        <taxon>Pseudomonadati</taxon>
        <taxon>Bacteroidota</taxon>
        <taxon>Flavobacteriia</taxon>
        <taxon>Flavobacteriales</taxon>
        <taxon>Flavobacteriaceae</taxon>
        <taxon>Aggregatimonas</taxon>
    </lineage>
</organism>
<gene>
    <name evidence="1" type="ORF">FGM00_18320</name>
</gene>
<dbReference type="PROSITE" id="PS51257">
    <property type="entry name" value="PROKAR_LIPOPROTEIN"/>
    <property type="match status" value="1"/>
</dbReference>